<evidence type="ECO:0000313" key="4">
    <source>
        <dbReference type="Proteomes" id="UP000317650"/>
    </source>
</evidence>
<accession>A0A4S8IUP4</accession>
<dbReference type="EMBL" id="PYDT01000009">
    <property type="protein sequence ID" value="THU51994.1"/>
    <property type="molecule type" value="Genomic_DNA"/>
</dbReference>
<dbReference type="STRING" id="52838.A0A4S8IUP4"/>
<dbReference type="CDD" id="cd22157">
    <property type="entry name" value="F-box_AtFBW1-like"/>
    <property type="match status" value="1"/>
</dbReference>
<keyword evidence="4" id="KW-1185">Reference proteome</keyword>
<feature type="transmembrane region" description="Helical" evidence="1">
    <location>
        <begin position="316"/>
        <end position="333"/>
    </location>
</feature>
<evidence type="ECO:0000256" key="1">
    <source>
        <dbReference type="SAM" id="Phobius"/>
    </source>
</evidence>
<keyword evidence="1" id="KW-0812">Transmembrane</keyword>
<feature type="transmembrane region" description="Helical" evidence="1">
    <location>
        <begin position="345"/>
        <end position="367"/>
    </location>
</feature>
<organism evidence="3 4">
    <name type="scientific">Musa balbisiana</name>
    <name type="common">Banana</name>
    <dbReference type="NCBI Taxonomy" id="52838"/>
    <lineage>
        <taxon>Eukaryota</taxon>
        <taxon>Viridiplantae</taxon>
        <taxon>Streptophyta</taxon>
        <taxon>Embryophyta</taxon>
        <taxon>Tracheophyta</taxon>
        <taxon>Spermatophyta</taxon>
        <taxon>Magnoliopsida</taxon>
        <taxon>Liliopsida</taxon>
        <taxon>Zingiberales</taxon>
        <taxon>Musaceae</taxon>
        <taxon>Musa</taxon>
    </lineage>
</organism>
<dbReference type="PANTHER" id="PTHR35546:SF130">
    <property type="entry name" value="EXPRESSED PROTEIN"/>
    <property type="match status" value="1"/>
</dbReference>
<comment type="caution">
    <text evidence="3">The sequence shown here is derived from an EMBL/GenBank/DDBJ whole genome shotgun (WGS) entry which is preliminary data.</text>
</comment>
<proteinExistence type="predicted"/>
<dbReference type="InterPro" id="IPR055290">
    <property type="entry name" value="At3g26010-like"/>
</dbReference>
<dbReference type="Pfam" id="PF00646">
    <property type="entry name" value="F-box"/>
    <property type="match status" value="1"/>
</dbReference>
<keyword evidence="1" id="KW-0472">Membrane</keyword>
<evidence type="ECO:0000313" key="3">
    <source>
        <dbReference type="EMBL" id="THU51994.1"/>
    </source>
</evidence>
<reference evidence="3 4" key="1">
    <citation type="journal article" date="2019" name="Nat. Plants">
        <title>Genome sequencing of Musa balbisiana reveals subgenome evolution and function divergence in polyploid bananas.</title>
        <authorList>
            <person name="Yao X."/>
        </authorList>
    </citation>
    <scope>NUCLEOTIDE SEQUENCE [LARGE SCALE GENOMIC DNA]</scope>
    <source>
        <strain evidence="4">cv. DH-PKW</strain>
        <tissue evidence="3">Leaves</tissue>
    </source>
</reference>
<dbReference type="AlphaFoldDB" id="A0A4S8IUP4"/>
<gene>
    <name evidence="3" type="ORF">C4D60_Mb06t36930</name>
</gene>
<evidence type="ECO:0000259" key="2">
    <source>
        <dbReference type="Pfam" id="PF00646"/>
    </source>
</evidence>
<dbReference type="SUPFAM" id="SSF81383">
    <property type="entry name" value="F-box domain"/>
    <property type="match status" value="1"/>
</dbReference>
<dbReference type="PANTHER" id="PTHR35546">
    <property type="entry name" value="F-BOX PROTEIN INTERACTION DOMAIN PROTEIN-RELATED"/>
    <property type="match status" value="1"/>
</dbReference>
<dbReference type="InterPro" id="IPR036047">
    <property type="entry name" value="F-box-like_dom_sf"/>
</dbReference>
<dbReference type="Gene3D" id="1.20.1280.50">
    <property type="match status" value="1"/>
</dbReference>
<dbReference type="InterPro" id="IPR001810">
    <property type="entry name" value="F-box_dom"/>
</dbReference>
<name>A0A4S8IUP4_MUSBA</name>
<dbReference type="Proteomes" id="UP000317650">
    <property type="component" value="Chromosome 6"/>
</dbReference>
<sequence length="368" mass="41248">MASDRDDVIVAMIPSDVVHYKILPRLPYKSLSRFKCVCKKWHHLISHDVIFAHEQSCHGSPISFGCVYQYKHSINFIPIDISGELNVRITSSSFFSLPDGTERIRITATVNGLLLLFVQRKRDEQNDSTCSTNYQDVICEFHYVWNFVTKEGHIIPENDHRGWFVGLAFDPWITPACYRLVNLVQQRKGLQEEFSFEIYSSRTRKWTMSNRKIMIPEGERIPWDIFCAGRVIYWNCNPYALWFDVDEDVAGYTLLPQAENSGSQHVLGVTDDGVLTSTRFSQNDTITIWMMSEDGEAVPNPSLPRRPPLAMEMRKVACAVLVAAASATGALAAEAPAPGPASASFAVTPAVGAVIGASVLSFLAFYLQ</sequence>
<keyword evidence="1" id="KW-1133">Transmembrane helix</keyword>
<feature type="domain" description="F-box" evidence="2">
    <location>
        <begin position="21"/>
        <end position="49"/>
    </location>
</feature>
<protein>
    <recommendedName>
        <fullName evidence="2">F-box domain-containing protein</fullName>
    </recommendedName>
</protein>